<name>A0A820N654_9BILA</name>
<organism evidence="1 2">
    <name type="scientific">Adineta steineri</name>
    <dbReference type="NCBI Taxonomy" id="433720"/>
    <lineage>
        <taxon>Eukaryota</taxon>
        <taxon>Metazoa</taxon>
        <taxon>Spiralia</taxon>
        <taxon>Gnathifera</taxon>
        <taxon>Rotifera</taxon>
        <taxon>Eurotatoria</taxon>
        <taxon>Bdelloidea</taxon>
        <taxon>Adinetida</taxon>
        <taxon>Adinetidae</taxon>
        <taxon>Adineta</taxon>
    </lineage>
</organism>
<sequence length="126" mass="14974">KTKEIAYYVPIDETIKSIVHNDHVIDQILDNIKQQREKVFIDKDLMFSFRHGHFGNRIDDDSLLIQLYIDDIELTNPIGCKKDKHKMCMIYFSLVDILNEYRSQLEHIHLVGICTSRILKVKFLKR</sequence>
<evidence type="ECO:0000313" key="2">
    <source>
        <dbReference type="Proteomes" id="UP000663844"/>
    </source>
</evidence>
<accession>A0A820N654</accession>
<dbReference type="AlphaFoldDB" id="A0A820N654"/>
<evidence type="ECO:0000313" key="1">
    <source>
        <dbReference type="EMBL" id="CAF4386341.1"/>
    </source>
</evidence>
<protein>
    <submittedName>
        <fullName evidence="1">Uncharacterized protein</fullName>
    </submittedName>
</protein>
<comment type="caution">
    <text evidence="1">The sequence shown here is derived from an EMBL/GenBank/DDBJ whole genome shotgun (WGS) entry which is preliminary data.</text>
</comment>
<reference evidence="1" key="1">
    <citation type="submission" date="2021-02" db="EMBL/GenBank/DDBJ databases">
        <authorList>
            <person name="Nowell W R."/>
        </authorList>
    </citation>
    <scope>NUCLEOTIDE SEQUENCE</scope>
</reference>
<dbReference type="EMBL" id="CAJOAZ010024642">
    <property type="protein sequence ID" value="CAF4386341.1"/>
    <property type="molecule type" value="Genomic_DNA"/>
</dbReference>
<feature type="non-terminal residue" evidence="1">
    <location>
        <position position="1"/>
    </location>
</feature>
<proteinExistence type="predicted"/>
<dbReference type="Proteomes" id="UP000663844">
    <property type="component" value="Unassembled WGS sequence"/>
</dbReference>
<gene>
    <name evidence="1" type="ORF">OXD698_LOCUS50647</name>
</gene>